<evidence type="ECO:0000256" key="4">
    <source>
        <dbReference type="SAM" id="Coils"/>
    </source>
</evidence>
<dbReference type="RefSeq" id="WP_084184448.1">
    <property type="nucleotide sequence ID" value="NZ_BSOO01000010.1"/>
</dbReference>
<dbReference type="EMBL" id="BSOO01000010">
    <property type="protein sequence ID" value="GLR47547.1"/>
    <property type="molecule type" value="Genomic_DNA"/>
</dbReference>
<dbReference type="SUPFAM" id="SSF116734">
    <property type="entry name" value="DNA methylase specificity domain"/>
    <property type="match status" value="1"/>
</dbReference>
<dbReference type="InterPro" id="IPR052916">
    <property type="entry name" value="Type-I_RE_MTase_Subunit"/>
</dbReference>
<protein>
    <recommendedName>
        <fullName evidence="5">DNA methylase adenine-specific domain-containing protein</fullName>
    </recommendedName>
</protein>
<dbReference type="PROSITE" id="PS00092">
    <property type="entry name" value="N6_MTASE"/>
    <property type="match status" value="1"/>
</dbReference>
<name>A0ABQ5Z7M6_9SPHN</name>
<gene>
    <name evidence="6" type="ORF">GCM10007925_12590</name>
</gene>
<evidence type="ECO:0000256" key="2">
    <source>
        <dbReference type="ARBA" id="ARBA00022747"/>
    </source>
</evidence>
<reference evidence="7" key="1">
    <citation type="journal article" date="2019" name="Int. J. Syst. Evol. Microbiol.">
        <title>The Global Catalogue of Microorganisms (GCM) 10K type strain sequencing project: providing services to taxonomists for standard genome sequencing and annotation.</title>
        <authorList>
            <consortium name="The Broad Institute Genomics Platform"/>
            <consortium name="The Broad Institute Genome Sequencing Center for Infectious Disease"/>
            <person name="Wu L."/>
            <person name="Ma J."/>
        </authorList>
    </citation>
    <scope>NUCLEOTIDE SEQUENCE [LARGE SCALE GENOMIC DNA]</scope>
    <source>
        <strain evidence="7">NBRC 102146</strain>
    </source>
</reference>
<keyword evidence="7" id="KW-1185">Reference proteome</keyword>
<accession>A0ABQ5Z7M6</accession>
<dbReference type="Pfam" id="PF02384">
    <property type="entry name" value="N6_Mtase"/>
    <property type="match status" value="1"/>
</dbReference>
<keyword evidence="4" id="KW-0175">Coiled coil</keyword>
<evidence type="ECO:0000259" key="5">
    <source>
        <dbReference type="Pfam" id="PF02384"/>
    </source>
</evidence>
<comment type="similarity">
    <text evidence="1">Belongs to the N(4)/N(6)-methyltransferase family.</text>
</comment>
<dbReference type="PANTHER" id="PTHR42998:SF1">
    <property type="entry name" value="TYPE I RESTRICTION ENZYME HINDI METHYLASE SUBUNIT"/>
    <property type="match status" value="1"/>
</dbReference>
<feature type="coiled-coil region" evidence="4">
    <location>
        <begin position="828"/>
        <end position="855"/>
    </location>
</feature>
<evidence type="ECO:0000313" key="6">
    <source>
        <dbReference type="EMBL" id="GLR47547.1"/>
    </source>
</evidence>
<dbReference type="CDD" id="cd02440">
    <property type="entry name" value="AdoMet_MTases"/>
    <property type="match status" value="1"/>
</dbReference>
<evidence type="ECO:0000256" key="1">
    <source>
        <dbReference type="ARBA" id="ARBA00006594"/>
    </source>
</evidence>
<dbReference type="PRINTS" id="PR00507">
    <property type="entry name" value="N12N6MTFRASE"/>
</dbReference>
<dbReference type="InterPro" id="IPR044946">
    <property type="entry name" value="Restrct_endonuc_typeI_TRD_sf"/>
</dbReference>
<organism evidence="6 7">
    <name type="scientific">Sphingomonas astaxanthinifaciens DSM 22298</name>
    <dbReference type="NCBI Taxonomy" id="1123267"/>
    <lineage>
        <taxon>Bacteria</taxon>
        <taxon>Pseudomonadati</taxon>
        <taxon>Pseudomonadota</taxon>
        <taxon>Alphaproteobacteria</taxon>
        <taxon>Sphingomonadales</taxon>
        <taxon>Sphingomonadaceae</taxon>
        <taxon>Sphingomonas</taxon>
    </lineage>
</organism>
<dbReference type="InterPro" id="IPR029063">
    <property type="entry name" value="SAM-dependent_MTases_sf"/>
</dbReference>
<dbReference type="Gene3D" id="3.40.50.150">
    <property type="entry name" value="Vaccinia Virus protein VP39"/>
    <property type="match status" value="1"/>
</dbReference>
<comment type="caution">
    <text evidence="6">The sequence shown here is derived from an EMBL/GenBank/DDBJ whole genome shotgun (WGS) entry which is preliminary data.</text>
</comment>
<dbReference type="SUPFAM" id="SSF53335">
    <property type="entry name" value="S-adenosyl-L-methionine-dependent methyltransferases"/>
    <property type="match status" value="1"/>
</dbReference>
<dbReference type="Gene3D" id="3.90.220.20">
    <property type="entry name" value="DNA methylase specificity domains"/>
    <property type="match status" value="1"/>
</dbReference>
<dbReference type="InterPro" id="IPR003356">
    <property type="entry name" value="DNA_methylase_A-5"/>
</dbReference>
<keyword evidence="3" id="KW-0238">DNA-binding</keyword>
<dbReference type="InterPro" id="IPR002052">
    <property type="entry name" value="DNA_methylase_N6_adenine_CS"/>
</dbReference>
<proteinExistence type="inferred from homology"/>
<dbReference type="PANTHER" id="PTHR42998">
    <property type="entry name" value="TYPE I RESTRICTION ENZYME HINDVIIP M PROTEIN-RELATED"/>
    <property type="match status" value="1"/>
</dbReference>
<evidence type="ECO:0000256" key="3">
    <source>
        <dbReference type="ARBA" id="ARBA00023125"/>
    </source>
</evidence>
<feature type="domain" description="DNA methylase adenine-specific" evidence="5">
    <location>
        <begin position="308"/>
        <end position="620"/>
    </location>
</feature>
<keyword evidence="2" id="KW-0680">Restriction system</keyword>
<dbReference type="Gene3D" id="3.90.1570.30">
    <property type="match status" value="1"/>
</dbReference>
<sequence length="878" mass="99199">MTKFCNRTNLTNEAAVENLFVTPLIRDLGYADHQIRFKDAIERVEIALGRRLTPYRPDYILNYDAKPRVVVDAKAAHEDLIEWVGQATSYCITLNRQFRNENPARYFLLSNGIRTLLYEWDEGRPLLDLSFDEVRDDHPKYIRLKELLRPSATAEAADQQVQQHRFYRRSIPEVNAVFSWCHQHIYKTDNISQAAGFTEFVKLVFLKLISDRNIRDQFGDLIWQEHFDVPAQDVRFSTQWIQAREEDAPNPIDALQFRQLVEQLEEQISAGTRKRIFEPASQIRLTPETILAVVRRLESTFLFGIDVDLNGRLFETFLSATMRGKDLGQFFTPRSVVKLGTRIAAPTVDLHRVEKVLDGCCGTGGFLIDALAYMWQSIADNPTLSDQEKRQLRHSVANNALVGVDVGKDPNQARLARMNMYLHGDGGTSIYEADFLDKRVRTNPADSAEIRRQAEQFRTMLASDENGIFDVVLTNPPFAKEYKRTNPAQGRTLSDYELSRGRQAVKSNLLFFERYFDVLKPGGRLVSVIDDGLLGGSKYRGFRDYLRSHFLIKAIISLPGDAFQRSQARVKTSLIVLEKRTQRENVPDAQGPVFMFACQYVGIDDPARQRTLPIDRINRERATAEIDEVVGLYSRYSAGQAIPEGFLVRPDQITDRLDVKSCTGVRDRLLPTWQSQNVRTDVLSALIAPVAPAEDDIVELDGVAQEVTYLVVGYDGFAKVGATVNTSDIMTSGTLRRVHASDIAMSNINAVNGSTCVVPPELDGCVVTSEYSVFRTLDGVDPWVLWTILRSPEIRAEFLMRASGVGRTRVDWETIADVVVPVPGEDIAQAVTHELEEANRLFQEANERREAARALAHATYGLGSDEAEATLRKFKPPK</sequence>
<dbReference type="Proteomes" id="UP001156703">
    <property type="component" value="Unassembled WGS sequence"/>
</dbReference>
<evidence type="ECO:0000313" key="7">
    <source>
        <dbReference type="Proteomes" id="UP001156703"/>
    </source>
</evidence>